<dbReference type="EMBL" id="JACYTR010000007">
    <property type="protein sequence ID" value="MBD8525129.1"/>
    <property type="molecule type" value="Genomic_DNA"/>
</dbReference>
<accession>A0AAW3ZIR9</accession>
<feature type="region of interest" description="Disordered" evidence="1">
    <location>
        <begin position="1"/>
        <end position="20"/>
    </location>
</feature>
<evidence type="ECO:0000259" key="2">
    <source>
        <dbReference type="PROSITE" id="PS50234"/>
    </source>
</evidence>
<dbReference type="InterPro" id="IPR036465">
    <property type="entry name" value="vWFA_dom_sf"/>
</dbReference>
<dbReference type="PROSITE" id="PS51468">
    <property type="entry name" value="VIT"/>
    <property type="match status" value="1"/>
</dbReference>
<evidence type="ECO:0000313" key="4">
    <source>
        <dbReference type="EMBL" id="MBD8525129.1"/>
    </source>
</evidence>
<protein>
    <submittedName>
        <fullName evidence="4">Marine proteobacterial sortase target protein</fullName>
    </submittedName>
</protein>
<keyword evidence="5" id="KW-1185">Reference proteome</keyword>
<dbReference type="RefSeq" id="WP_192028480.1">
    <property type="nucleotide sequence ID" value="NZ_JACYTR010000007.1"/>
</dbReference>
<feature type="domain" description="VWFA" evidence="2">
    <location>
        <begin position="323"/>
        <end position="493"/>
    </location>
</feature>
<feature type="domain" description="VIT" evidence="3">
    <location>
        <begin position="56"/>
        <end position="184"/>
    </location>
</feature>
<dbReference type="SMART" id="SM00327">
    <property type="entry name" value="VWA"/>
    <property type="match status" value="1"/>
</dbReference>
<dbReference type="InterPro" id="IPR002035">
    <property type="entry name" value="VWF_A"/>
</dbReference>
<name>A0AAW3ZIR9_9GAMM</name>
<dbReference type="PANTHER" id="PTHR45737">
    <property type="entry name" value="VON WILLEBRAND FACTOR A DOMAIN-CONTAINING PROTEIN 5A"/>
    <property type="match status" value="1"/>
</dbReference>
<dbReference type="Proteomes" id="UP000613768">
    <property type="component" value="Unassembled WGS sequence"/>
</dbReference>
<dbReference type="NCBIfam" id="TIGR03788">
    <property type="entry name" value="marine_srt_targ"/>
    <property type="match status" value="1"/>
</dbReference>
<dbReference type="Gene3D" id="3.40.50.410">
    <property type="entry name" value="von Willebrand factor, type A domain"/>
    <property type="match status" value="1"/>
</dbReference>
<gene>
    <name evidence="4" type="ORF">IFO71_05180</name>
</gene>
<dbReference type="Pfam" id="PF13768">
    <property type="entry name" value="VWA_3"/>
    <property type="match status" value="1"/>
</dbReference>
<dbReference type="InterPro" id="IPR022440">
    <property type="entry name" value="CHP03788"/>
</dbReference>
<dbReference type="SMART" id="SM00609">
    <property type="entry name" value="VIT"/>
    <property type="match status" value="1"/>
</dbReference>
<dbReference type="SUPFAM" id="SSF53300">
    <property type="entry name" value="vWA-like"/>
    <property type="match status" value="1"/>
</dbReference>
<sequence length="691" mass="75530">MSKPSSNSPNPPSFGRGARLTQRPRMLACRRLRQRWAALLTVLLSLSASASMAAEFGWAVRNGSDQWLPQLAMDTTVRIQVTGLIAKVSLTQHYQNGSQAWQQGRYLLPLPSDAAVSDLRIRVGDRLIEGEIQEKQQAAATYQQAASLGQRAALIEQARSNLFQTQVANIAPGEALQIEIDFWQPVSYRDREFSLALPFTLTPRYGDKQWPDPDSPADIGEPKTTDIVLQPTVSLHASVDPGVEIARVHSDTHAISVDLQDGRFEVALANLVEASDRDFELRWTPAPYATPQRALFTEQIDDTTYVMLLVLPPTLPTSSVPRELLLVLDQSGSMQGSSMQQAQAALDFALSALRPDDKFNLLAFNDRTEALFQQSVDAAPAHVALARHWLAGLSANGGTEMAPALHKALTMPTTHGYLRQVVLVTDAAIGNEQALLKMLESERGEARLFTVGIGSAPNEYFVRKAAELGQGSFEMVRDLSAVQPRMQALLTRINSPLMQDLRIEWPAAVDAFPSQIPDLYAGEPLQLLAALPNHDSGMWAGEHIRVSGIGNATKWNDQLTLEAKRYVQPMGVARLWARAKLEALQDQMRHGADPAAIRQQSLALALAHRIVGRYTSLVAVERQPTRPQAESLASTRIQNAAPADGLSMAQGSTPARSLFSLALVLGLVGAALWRSARPEPTSPRRQPGRAD</sequence>
<dbReference type="PROSITE" id="PS50234">
    <property type="entry name" value="VWFA"/>
    <property type="match status" value="1"/>
</dbReference>
<reference evidence="4 5" key="1">
    <citation type="submission" date="2020-09" db="EMBL/GenBank/DDBJ databases">
        <title>Pseudoxanthomonas sp. CAU 1598 isolated from sand of Yaerae Beach.</title>
        <authorList>
            <person name="Kim W."/>
        </authorList>
    </citation>
    <scope>NUCLEOTIDE SEQUENCE [LARGE SCALE GENOMIC DNA]</scope>
    <source>
        <strain evidence="4 5">CAU 1598</strain>
    </source>
</reference>
<evidence type="ECO:0000259" key="3">
    <source>
        <dbReference type="PROSITE" id="PS51468"/>
    </source>
</evidence>
<dbReference type="PANTHER" id="PTHR45737:SF6">
    <property type="entry name" value="VON WILLEBRAND FACTOR A DOMAIN-CONTAINING PROTEIN 5A"/>
    <property type="match status" value="1"/>
</dbReference>
<comment type="caution">
    <text evidence="4">The sequence shown here is derived from an EMBL/GenBank/DDBJ whole genome shotgun (WGS) entry which is preliminary data.</text>
</comment>
<organism evidence="4 5">
    <name type="scientific">Pseudomarimonas arenosa</name>
    <dbReference type="NCBI Taxonomy" id="2774145"/>
    <lineage>
        <taxon>Bacteria</taxon>
        <taxon>Pseudomonadati</taxon>
        <taxon>Pseudomonadota</taxon>
        <taxon>Gammaproteobacteria</taxon>
        <taxon>Lysobacterales</taxon>
        <taxon>Lysobacteraceae</taxon>
        <taxon>Pseudomarimonas</taxon>
    </lineage>
</organism>
<dbReference type="AlphaFoldDB" id="A0AAW3ZIR9"/>
<proteinExistence type="predicted"/>
<dbReference type="Pfam" id="PF08487">
    <property type="entry name" value="VIT"/>
    <property type="match status" value="1"/>
</dbReference>
<dbReference type="InterPro" id="IPR013694">
    <property type="entry name" value="VIT"/>
</dbReference>
<evidence type="ECO:0000256" key="1">
    <source>
        <dbReference type="SAM" id="MobiDB-lite"/>
    </source>
</evidence>
<evidence type="ECO:0000313" key="5">
    <source>
        <dbReference type="Proteomes" id="UP000613768"/>
    </source>
</evidence>